<feature type="transmembrane region" description="Helical" evidence="1">
    <location>
        <begin position="114"/>
        <end position="132"/>
    </location>
</feature>
<feature type="transmembrane region" description="Helical" evidence="1">
    <location>
        <begin position="46"/>
        <end position="64"/>
    </location>
</feature>
<proteinExistence type="predicted"/>
<dbReference type="Proteomes" id="UP000000581">
    <property type="component" value="Chromosome"/>
</dbReference>
<protein>
    <submittedName>
        <fullName evidence="2">Lj965 prophage protein</fullName>
    </submittedName>
</protein>
<keyword evidence="1" id="KW-1133">Transmembrane helix</keyword>
<evidence type="ECO:0000313" key="2">
    <source>
        <dbReference type="EMBL" id="AAS08273.1"/>
    </source>
</evidence>
<sequence length="176" mass="19654">MRVFLLEIYCMPLFIPKYFIVHNANDIKLKANHGGLKVNKENTLNVRRLVGAIFLALGAFFGFVEAQSVSSVAMFGIVRDYQGFLYWFSAWGVGLAIWYFVTLKTPPNKKAERIVKIIFFIIIGLNVLFAFASGISNAGGFGIGLMIAYSIGCPWGKQGYKKHPYPVSKEKEAAED</sequence>
<accession>Q65PW6</accession>
<dbReference type="EMBL" id="AE017198">
    <property type="protein sequence ID" value="AAS08273.1"/>
    <property type="molecule type" value="Genomic_DNA"/>
</dbReference>
<reference evidence="2 3" key="1">
    <citation type="journal article" date="2004" name="Proc. Natl. Acad. Sci. U.S.A.">
        <title>The genome sequence of the probiotic intestinal bacterium Lactobacillus johnsonii NCC 533.</title>
        <authorList>
            <person name="Pridmore R.D."/>
            <person name="Berger B."/>
            <person name="Desiere F."/>
            <person name="Vilanova D."/>
            <person name="Barretto C."/>
            <person name="Pittet A.-C."/>
            <person name="Zwahlen M.-C."/>
            <person name="Rouvet M."/>
            <person name="Altermann E."/>
            <person name="Barrangou R."/>
            <person name="Mollet B."/>
            <person name="Mercenier A."/>
            <person name="Klaenhammer T."/>
            <person name="Arigoni F."/>
            <person name="Schell M.A."/>
        </authorList>
    </citation>
    <scope>NUCLEOTIDE SEQUENCE [LARGE SCALE GENOMIC DNA]</scope>
    <source>
        <strain evidence="3">CNCM I-1225 / La1 / NCC 533</strain>
    </source>
</reference>
<evidence type="ECO:0000256" key="1">
    <source>
        <dbReference type="SAM" id="Phobius"/>
    </source>
</evidence>
<feature type="transmembrane region" description="Helical" evidence="1">
    <location>
        <begin position="84"/>
        <end position="102"/>
    </location>
</feature>
<keyword evidence="1" id="KW-0812">Transmembrane</keyword>
<gene>
    <name evidence="2" type="ordered locus">LJ_0290</name>
</gene>
<dbReference type="KEGG" id="ljo:LJ_0290"/>
<evidence type="ECO:0000313" key="3">
    <source>
        <dbReference type="Proteomes" id="UP000000581"/>
    </source>
</evidence>
<dbReference type="eggNOG" id="COG3152">
    <property type="taxonomic scope" value="Bacteria"/>
</dbReference>
<keyword evidence="1" id="KW-0472">Membrane</keyword>
<name>Q65PW6_LACJO</name>
<dbReference type="HOGENOM" id="CLU_1523296_0_0_9"/>
<organism evidence="2 3">
    <name type="scientific">Lactobacillus johnsonii (strain CNCM I-12250 / La1 / NCC 533)</name>
    <dbReference type="NCBI Taxonomy" id="257314"/>
    <lineage>
        <taxon>Bacteria</taxon>
        <taxon>Bacillati</taxon>
        <taxon>Bacillota</taxon>
        <taxon>Bacilli</taxon>
        <taxon>Lactobacillales</taxon>
        <taxon>Lactobacillaceae</taxon>
        <taxon>Lactobacillus</taxon>
    </lineage>
</organism>
<dbReference type="AlphaFoldDB" id="Q65PW6"/>